<evidence type="ECO:0000256" key="2">
    <source>
        <dbReference type="ARBA" id="ARBA00022801"/>
    </source>
</evidence>
<keyword evidence="3" id="KW-0342">GTP-binding</keyword>
<gene>
    <name evidence="7" type="ORF">GDO78_022794</name>
</gene>
<sequence>MPAALSMLLPVCLIENDGSNLVVNEEAKKFLAGISEPVIVVAIVGKYRTGKSFLMNRLAGSNSGFPLGSSIQSKTKGIWMWCVPHPQKPGHVLVLLDTEGLGDVEKGDSKNDTWIFSLTVLLSSALVFNSMGTIDQQAIEQLHYVTELTEVIKLKSADTKEETAEYKKYFPSFTWCVRDFTLVLERDGKEITEDEYLRMSLELKPGETFQNFNLPRECIRNFFHSHKCFVFDRPSSTKNLHRLDELKESELEEEFVEQAARFYDHVMKSCNVKMLTGEIPVTGKMLGNLTSLYVDTIQSGSIPCMENAVLALTEIENTRALQDALSNYECGMNRHVPSFPTLTEQEFLNMHTKCLSGAIKVFMSHSLNDKDQKYLEELKNQIHKKKEEFMKINEDKSREVCKDVLQNLTLTIQNGLMLGRYSRCGGHKLFIMDKLQFLERYNRMPGKGVK</sequence>
<evidence type="ECO:0000256" key="1">
    <source>
        <dbReference type="ARBA" id="ARBA00022741"/>
    </source>
</evidence>
<evidence type="ECO:0000313" key="8">
    <source>
        <dbReference type="Proteomes" id="UP000770717"/>
    </source>
</evidence>
<keyword evidence="1" id="KW-0547">Nucleotide-binding</keyword>
<dbReference type="GO" id="GO:0005525">
    <property type="term" value="F:GTP binding"/>
    <property type="evidence" value="ECO:0007669"/>
    <property type="project" value="UniProtKB-KW"/>
</dbReference>
<dbReference type="EMBL" id="WNTK01000892">
    <property type="protein sequence ID" value="KAG9468409.1"/>
    <property type="molecule type" value="Genomic_DNA"/>
</dbReference>
<evidence type="ECO:0000313" key="7">
    <source>
        <dbReference type="EMBL" id="KAG9468409.1"/>
    </source>
</evidence>
<keyword evidence="2" id="KW-0378">Hydrolase</keyword>
<accession>A0A8J6JYA5</accession>
<evidence type="ECO:0000256" key="3">
    <source>
        <dbReference type="ARBA" id="ARBA00023134"/>
    </source>
</evidence>
<evidence type="ECO:0000259" key="6">
    <source>
        <dbReference type="PROSITE" id="PS51715"/>
    </source>
</evidence>
<dbReference type="SUPFAM" id="SSF52540">
    <property type="entry name" value="P-loop containing nucleoside triphosphate hydrolases"/>
    <property type="match status" value="1"/>
</dbReference>
<protein>
    <recommendedName>
        <fullName evidence="6">GB1/RHD3-type G domain-containing protein</fullName>
    </recommendedName>
</protein>
<dbReference type="GO" id="GO:0003924">
    <property type="term" value="F:GTPase activity"/>
    <property type="evidence" value="ECO:0007669"/>
    <property type="project" value="InterPro"/>
</dbReference>
<feature type="domain" description="GB1/RHD3-type G" evidence="6">
    <location>
        <begin position="35"/>
        <end position="280"/>
    </location>
</feature>
<organism evidence="7 8">
    <name type="scientific">Eleutherodactylus coqui</name>
    <name type="common">Puerto Rican coqui</name>
    <dbReference type="NCBI Taxonomy" id="57060"/>
    <lineage>
        <taxon>Eukaryota</taxon>
        <taxon>Metazoa</taxon>
        <taxon>Chordata</taxon>
        <taxon>Craniata</taxon>
        <taxon>Vertebrata</taxon>
        <taxon>Euteleostomi</taxon>
        <taxon>Amphibia</taxon>
        <taxon>Batrachia</taxon>
        <taxon>Anura</taxon>
        <taxon>Neobatrachia</taxon>
        <taxon>Hyloidea</taxon>
        <taxon>Eleutherodactylidae</taxon>
        <taxon>Eleutherodactylinae</taxon>
        <taxon>Eleutherodactylus</taxon>
        <taxon>Eleutherodactylus</taxon>
    </lineage>
</organism>
<dbReference type="CDD" id="cd01851">
    <property type="entry name" value="GBP"/>
    <property type="match status" value="1"/>
</dbReference>
<evidence type="ECO:0000256" key="4">
    <source>
        <dbReference type="PROSITE-ProRule" id="PRU01052"/>
    </source>
</evidence>
<comment type="similarity">
    <text evidence="4">Belongs to the TRAFAC class dynamin-like GTPase superfamily. GB1/RHD3 GTPase family.</text>
</comment>
<dbReference type="FunFam" id="3.40.50.300:FF:000422">
    <property type="entry name" value="Guanylate-binding protein 1"/>
    <property type="match status" value="1"/>
</dbReference>
<dbReference type="OrthoDB" id="2135133at2759"/>
<name>A0A8J6JYA5_ELECQ</name>
<feature type="non-terminal residue" evidence="7">
    <location>
        <position position="1"/>
    </location>
</feature>
<keyword evidence="5" id="KW-0175">Coiled coil</keyword>
<dbReference type="Pfam" id="PF02841">
    <property type="entry name" value="GBP_C"/>
    <property type="match status" value="1"/>
</dbReference>
<dbReference type="PANTHER" id="PTHR10751">
    <property type="entry name" value="GUANYLATE BINDING PROTEIN"/>
    <property type="match status" value="1"/>
</dbReference>
<dbReference type="PROSITE" id="PS51715">
    <property type="entry name" value="G_GB1_RHD3"/>
    <property type="match status" value="1"/>
</dbReference>
<dbReference type="AlphaFoldDB" id="A0A8J6JYA5"/>
<dbReference type="Gene3D" id="3.40.50.300">
    <property type="entry name" value="P-loop containing nucleotide triphosphate hydrolases"/>
    <property type="match status" value="1"/>
</dbReference>
<dbReference type="InterPro" id="IPR015894">
    <property type="entry name" value="Guanylate-bd_N"/>
</dbReference>
<proteinExistence type="inferred from homology"/>
<dbReference type="Proteomes" id="UP000770717">
    <property type="component" value="Unassembled WGS sequence"/>
</dbReference>
<dbReference type="InterPro" id="IPR030386">
    <property type="entry name" value="G_GB1_RHD3_dom"/>
</dbReference>
<comment type="caution">
    <text evidence="7">The sequence shown here is derived from an EMBL/GenBank/DDBJ whole genome shotgun (WGS) entry which is preliminary data.</text>
</comment>
<feature type="coiled-coil region" evidence="5">
    <location>
        <begin position="368"/>
        <end position="395"/>
    </location>
</feature>
<evidence type="ECO:0000256" key="5">
    <source>
        <dbReference type="SAM" id="Coils"/>
    </source>
</evidence>
<dbReference type="InterPro" id="IPR036543">
    <property type="entry name" value="Guanylate-bd_C_sf"/>
</dbReference>
<reference evidence="7" key="1">
    <citation type="thesis" date="2020" institute="ProQuest LLC" country="789 East Eisenhower Parkway, Ann Arbor, MI, USA">
        <title>Comparative Genomics and Chromosome Evolution.</title>
        <authorList>
            <person name="Mudd A.B."/>
        </authorList>
    </citation>
    <scope>NUCLEOTIDE SEQUENCE</scope>
    <source>
        <strain evidence="7">HN-11 Male</strain>
        <tissue evidence="7">Kidney and liver</tissue>
    </source>
</reference>
<dbReference type="Gene3D" id="1.20.1000.10">
    <property type="entry name" value="Guanylate-binding protein, C-terminal domain"/>
    <property type="match status" value="1"/>
</dbReference>
<dbReference type="InterPro" id="IPR003191">
    <property type="entry name" value="Guanylate-bd/ATL_C"/>
</dbReference>
<dbReference type="SUPFAM" id="SSF48340">
    <property type="entry name" value="Interferon-induced guanylate-binding protein 1 (GBP1), C-terminal domain"/>
    <property type="match status" value="1"/>
</dbReference>
<keyword evidence="8" id="KW-1185">Reference proteome</keyword>
<dbReference type="Pfam" id="PF02263">
    <property type="entry name" value="GBP"/>
    <property type="match status" value="1"/>
</dbReference>
<dbReference type="InterPro" id="IPR027417">
    <property type="entry name" value="P-loop_NTPase"/>
</dbReference>